<proteinExistence type="inferred from homology"/>
<name>C9SM98_VERA1</name>
<dbReference type="PANTHER" id="PTHR14957:SF1">
    <property type="entry name" value="UBIQUITIN-LIKE-CONJUGATING ENZYME ATG10"/>
    <property type="match status" value="1"/>
</dbReference>
<protein>
    <recommendedName>
        <fullName evidence="2">Ubiquitin-like-conjugating enzyme ATG10</fullName>
    </recommendedName>
    <alternativeName>
        <fullName evidence="7">Autophagy-related protein 10</fullName>
    </alternativeName>
</protein>
<dbReference type="GO" id="GO:0005829">
    <property type="term" value="C:cytosol"/>
    <property type="evidence" value="ECO:0007669"/>
    <property type="project" value="TreeGrafter"/>
</dbReference>
<keyword evidence="5" id="KW-0653">Protein transport</keyword>
<dbReference type="Proteomes" id="UP000008698">
    <property type="component" value="Unassembled WGS sequence"/>
</dbReference>
<evidence type="ECO:0000256" key="5">
    <source>
        <dbReference type="ARBA" id="ARBA00022927"/>
    </source>
</evidence>
<dbReference type="Pfam" id="PF03987">
    <property type="entry name" value="Autophagy_act_C"/>
    <property type="match status" value="1"/>
</dbReference>
<dbReference type="RefSeq" id="XP_003003580.1">
    <property type="nucleotide sequence ID" value="XM_003003534.1"/>
</dbReference>
<dbReference type="OMA" id="RVPCLWF"/>
<dbReference type="GO" id="GO:0000422">
    <property type="term" value="P:autophagy of mitochondrion"/>
    <property type="evidence" value="ECO:0007669"/>
    <property type="project" value="TreeGrafter"/>
</dbReference>
<dbReference type="OrthoDB" id="4089664at2759"/>
<evidence type="ECO:0000256" key="2">
    <source>
        <dbReference type="ARBA" id="ARBA00021099"/>
    </source>
</evidence>
<dbReference type="KEGG" id="val:VDBG_06022"/>
<dbReference type="HOGENOM" id="CLU_072332_0_2_1"/>
<dbReference type="EMBL" id="DS985220">
    <property type="protein sequence ID" value="EEY19913.1"/>
    <property type="molecule type" value="Genomic_DNA"/>
</dbReference>
<dbReference type="GO" id="GO:0000045">
    <property type="term" value="P:autophagosome assembly"/>
    <property type="evidence" value="ECO:0007669"/>
    <property type="project" value="TreeGrafter"/>
</dbReference>
<dbReference type="eggNOG" id="ENOG502SGF7">
    <property type="taxonomic scope" value="Eukaryota"/>
</dbReference>
<dbReference type="PANTHER" id="PTHR14957">
    <property type="entry name" value="UBIQUITIN-LIKE-CONJUGATING ENZYME ATG10"/>
    <property type="match status" value="1"/>
</dbReference>
<keyword evidence="4" id="KW-0833">Ubl conjugation pathway</keyword>
<reference evidence="9" key="1">
    <citation type="journal article" date="2011" name="PLoS Pathog.">
        <title>Comparative genomics yields insights into niche adaptation of plant vascular wilt pathogens.</title>
        <authorList>
            <person name="Klosterman S.J."/>
            <person name="Subbarao K.V."/>
            <person name="Kang S."/>
            <person name="Veronese P."/>
            <person name="Gold S.E."/>
            <person name="Thomma B.P.H.J."/>
            <person name="Chen Z."/>
            <person name="Henrissat B."/>
            <person name="Lee Y.-H."/>
            <person name="Park J."/>
            <person name="Garcia-Pedrajas M.D."/>
            <person name="Barbara D.J."/>
            <person name="Anchieta A."/>
            <person name="de Jonge R."/>
            <person name="Santhanam P."/>
            <person name="Maruthachalam K."/>
            <person name="Atallah Z."/>
            <person name="Amyotte S.G."/>
            <person name="Paz Z."/>
            <person name="Inderbitzin P."/>
            <person name="Hayes R.J."/>
            <person name="Heiman D.I."/>
            <person name="Young S."/>
            <person name="Zeng Q."/>
            <person name="Engels R."/>
            <person name="Galagan J."/>
            <person name="Cuomo C.A."/>
            <person name="Dobinson K.F."/>
            <person name="Ma L.-J."/>
        </authorList>
    </citation>
    <scope>NUCLEOTIDE SEQUENCE [LARGE SCALE GENOMIC DNA]</scope>
    <source>
        <strain evidence="9">VaMs.102 / ATCC MYA-4576 / FGSC 10136</strain>
    </source>
</reference>
<dbReference type="AlphaFoldDB" id="C9SM98"/>
<dbReference type="Gene3D" id="3.30.1460.50">
    <property type="match status" value="1"/>
</dbReference>
<dbReference type="GO" id="GO:0032446">
    <property type="term" value="P:protein modification by small protein conjugation"/>
    <property type="evidence" value="ECO:0007669"/>
    <property type="project" value="TreeGrafter"/>
</dbReference>
<keyword evidence="5" id="KW-0813">Transport</keyword>
<evidence type="ECO:0000256" key="7">
    <source>
        <dbReference type="ARBA" id="ARBA00029833"/>
    </source>
</evidence>
<keyword evidence="3" id="KW-0808">Transferase</keyword>
<gene>
    <name evidence="8" type="ORF">VDBG_06022</name>
</gene>
<evidence type="ECO:0000313" key="8">
    <source>
        <dbReference type="EMBL" id="EEY19913.1"/>
    </source>
</evidence>
<evidence type="ECO:0000256" key="3">
    <source>
        <dbReference type="ARBA" id="ARBA00022679"/>
    </source>
</evidence>
<accession>C9SM98</accession>
<organism evidence="9">
    <name type="scientific">Verticillium alfalfae (strain VaMs.102 / ATCC MYA-4576 / FGSC 10136)</name>
    <name type="common">Verticillium wilt of alfalfa</name>
    <name type="synonym">Verticillium albo-atrum</name>
    <dbReference type="NCBI Taxonomy" id="526221"/>
    <lineage>
        <taxon>Eukaryota</taxon>
        <taxon>Fungi</taxon>
        <taxon>Dikarya</taxon>
        <taxon>Ascomycota</taxon>
        <taxon>Pezizomycotina</taxon>
        <taxon>Sordariomycetes</taxon>
        <taxon>Hypocreomycetidae</taxon>
        <taxon>Glomerellales</taxon>
        <taxon>Plectosphaerellaceae</taxon>
        <taxon>Verticillium</taxon>
    </lineage>
</organism>
<evidence type="ECO:0000256" key="6">
    <source>
        <dbReference type="ARBA" id="ARBA00023006"/>
    </source>
</evidence>
<comment type="similarity">
    <text evidence="1">Belongs to the ATG10 family.</text>
</comment>
<evidence type="ECO:0000256" key="4">
    <source>
        <dbReference type="ARBA" id="ARBA00022786"/>
    </source>
</evidence>
<dbReference type="GO" id="GO:0061651">
    <property type="term" value="F:Atg12 conjugating enzyme activity"/>
    <property type="evidence" value="ECO:0007669"/>
    <property type="project" value="TreeGrafter"/>
</dbReference>
<keyword evidence="9" id="KW-1185">Reference proteome</keyword>
<sequence>MASCSDLKNFPNLTRDEFAEVCHHFDNRYVQATLGPLRRRWKMRVFSAFDIAFGLGADCTTYIQIIRPLEATLDPDDLSLFLDGFSFGSQAKPESYTLELDHAMMDAEESDEAAMPRKRAPPDSGHVIYEIHLHPTYQMPCLWFTLHGLPADEPPFDIDTVFRRLVPDQYKSALRGTGPIGGISCDHNPLTGVPSFYVHPCLLGDAMAGFECSKENYLMAWSGWSAGTTSVRGHPGDVYDFSMSERTSGRPRNSNPSSDLMACVAV</sequence>
<evidence type="ECO:0000256" key="1">
    <source>
        <dbReference type="ARBA" id="ARBA00005696"/>
    </source>
</evidence>
<dbReference type="STRING" id="526221.C9SM98"/>
<dbReference type="GeneID" id="9534680"/>
<dbReference type="InterPro" id="IPR007135">
    <property type="entry name" value="Atg3/Atg10"/>
</dbReference>
<dbReference type="GO" id="GO:0015031">
    <property type="term" value="P:protein transport"/>
    <property type="evidence" value="ECO:0007669"/>
    <property type="project" value="UniProtKB-KW"/>
</dbReference>
<keyword evidence="6" id="KW-0072">Autophagy</keyword>
<evidence type="ECO:0000313" key="9">
    <source>
        <dbReference type="Proteomes" id="UP000008698"/>
    </source>
</evidence>